<comment type="caution">
    <text evidence="2">The sequence shown here is derived from an EMBL/GenBank/DDBJ whole genome shotgun (WGS) entry which is preliminary data.</text>
</comment>
<evidence type="ECO:0000313" key="2">
    <source>
        <dbReference type="EMBL" id="KKY16202.1"/>
    </source>
</evidence>
<feature type="region of interest" description="Disordered" evidence="1">
    <location>
        <begin position="117"/>
        <end position="145"/>
    </location>
</feature>
<name>A0A0G2DZB8_9PEZI</name>
<evidence type="ECO:0000313" key="3">
    <source>
        <dbReference type="Proteomes" id="UP000034182"/>
    </source>
</evidence>
<dbReference type="AlphaFoldDB" id="A0A0G2DZB8"/>
<reference evidence="2 3" key="1">
    <citation type="submission" date="2015-03" db="EMBL/GenBank/DDBJ databases">
        <authorList>
            <person name="Morales-Cruz A."/>
            <person name="Amrine K.C."/>
            <person name="Cantu D."/>
        </authorList>
    </citation>
    <scope>NUCLEOTIDE SEQUENCE [LARGE SCALE GENOMIC DNA]</scope>
    <source>
        <strain evidence="2">DS831</strain>
    </source>
</reference>
<dbReference type="Proteomes" id="UP000034182">
    <property type="component" value="Unassembled WGS sequence"/>
</dbReference>
<accession>A0A0G2DZB8</accession>
<protein>
    <submittedName>
        <fullName evidence="2">Uncharacterized protein</fullName>
    </submittedName>
</protein>
<evidence type="ECO:0000256" key="1">
    <source>
        <dbReference type="SAM" id="MobiDB-lite"/>
    </source>
</evidence>
<proteinExistence type="predicted"/>
<feature type="compositionally biased region" description="Basic and acidic residues" evidence="1">
    <location>
        <begin position="117"/>
        <end position="137"/>
    </location>
</feature>
<reference evidence="2 3" key="2">
    <citation type="submission" date="2015-05" db="EMBL/GenBank/DDBJ databases">
        <title>Distinctive expansion of gene families associated with plant cell wall degradation and secondary metabolism in the genomes of grapevine trunk pathogens.</title>
        <authorList>
            <person name="Lawrence D.P."/>
            <person name="Travadon R."/>
            <person name="Rolshausen P.E."/>
            <person name="Baumgartner K."/>
        </authorList>
    </citation>
    <scope>NUCLEOTIDE SEQUENCE [LARGE SCALE GENOMIC DNA]</scope>
    <source>
        <strain evidence="2">DS831</strain>
    </source>
</reference>
<feature type="region of interest" description="Disordered" evidence="1">
    <location>
        <begin position="74"/>
        <end position="97"/>
    </location>
</feature>
<sequence length="164" mass="18087">MSTSKLDAAKAIRNRLRAPTADERIELVTQMVTAIERDHPDRYPEVLDIVIGVYEASDKFVKEVQTPAIKPTVASPICEGESPDLTRSVPMHPPTETNRVFDPFRYLDISSDFEKVTDTSKAAERTKDSSMAKEPKKAKIANKASKAKTVAFKDGGEDDDDCSG</sequence>
<organism evidence="2 3">
    <name type="scientific">Diplodia seriata</name>
    <dbReference type="NCBI Taxonomy" id="420778"/>
    <lineage>
        <taxon>Eukaryota</taxon>
        <taxon>Fungi</taxon>
        <taxon>Dikarya</taxon>
        <taxon>Ascomycota</taxon>
        <taxon>Pezizomycotina</taxon>
        <taxon>Dothideomycetes</taxon>
        <taxon>Dothideomycetes incertae sedis</taxon>
        <taxon>Botryosphaeriales</taxon>
        <taxon>Botryosphaeriaceae</taxon>
        <taxon>Diplodia</taxon>
    </lineage>
</organism>
<dbReference type="EMBL" id="LAQI01000173">
    <property type="protein sequence ID" value="KKY16202.1"/>
    <property type="molecule type" value="Genomic_DNA"/>
</dbReference>
<gene>
    <name evidence="2" type="ORF">UCDDS831_g07185</name>
</gene>